<keyword evidence="6 7" id="KW-0472">Membrane</keyword>
<comment type="caution">
    <text evidence="9">The sequence shown here is derived from an EMBL/GenBank/DDBJ whole genome shotgun (WGS) entry which is preliminary data.</text>
</comment>
<feature type="non-terminal residue" evidence="9">
    <location>
        <position position="221"/>
    </location>
</feature>
<protein>
    <recommendedName>
        <fullName evidence="8">L-fucose isomerase C-terminal domain-containing protein</fullName>
    </recommendedName>
</protein>
<evidence type="ECO:0000256" key="3">
    <source>
        <dbReference type="ARBA" id="ARBA00022679"/>
    </source>
</evidence>
<accession>X1JEB3</accession>
<proteinExistence type="predicted"/>
<evidence type="ECO:0000256" key="4">
    <source>
        <dbReference type="ARBA" id="ARBA00022692"/>
    </source>
</evidence>
<evidence type="ECO:0000256" key="2">
    <source>
        <dbReference type="ARBA" id="ARBA00022475"/>
    </source>
</evidence>
<dbReference type="GO" id="GO:0016758">
    <property type="term" value="F:hexosyltransferase activity"/>
    <property type="evidence" value="ECO:0007669"/>
    <property type="project" value="InterPro"/>
</dbReference>
<gene>
    <name evidence="9" type="ORF">S03H2_64047</name>
</gene>
<dbReference type="GO" id="GO:0008736">
    <property type="term" value="F:L-fucose isomerase activity"/>
    <property type="evidence" value="ECO:0007669"/>
    <property type="project" value="InterPro"/>
</dbReference>
<dbReference type="Pfam" id="PF02952">
    <property type="entry name" value="Fucose_iso_C"/>
    <property type="match status" value="1"/>
</dbReference>
<evidence type="ECO:0000256" key="5">
    <source>
        <dbReference type="ARBA" id="ARBA00022989"/>
    </source>
</evidence>
<feature type="non-terminal residue" evidence="9">
    <location>
        <position position="1"/>
    </location>
</feature>
<feature type="transmembrane region" description="Helical" evidence="7">
    <location>
        <begin position="141"/>
        <end position="163"/>
    </location>
</feature>
<evidence type="ECO:0000313" key="9">
    <source>
        <dbReference type="EMBL" id="GAH76679.1"/>
    </source>
</evidence>
<comment type="subcellular location">
    <subcellularLocation>
        <location evidence="1">Cell membrane</location>
        <topology evidence="1">Multi-pass membrane protein</topology>
    </subcellularLocation>
</comment>
<keyword evidence="4 7" id="KW-0812">Transmembrane</keyword>
<evidence type="ECO:0000256" key="6">
    <source>
        <dbReference type="ARBA" id="ARBA00023136"/>
    </source>
</evidence>
<name>X1JEB3_9ZZZZ</name>
<keyword evidence="5 7" id="KW-1133">Transmembrane helix</keyword>
<evidence type="ECO:0000256" key="7">
    <source>
        <dbReference type="SAM" id="Phobius"/>
    </source>
</evidence>
<sequence length="221" mass="25027">KFEEDKMVTFHCSNLPRSFLKEAEITTHPIISDGKGAEKSFGAIQGRIPAESCTFLRIETDDINGKIKGILGEGRYTEDSLQTFGGYGVLQILHLQKLFTAFSICLLMVKCISVNSNIEDLDKKRVILYISIFLSLIPHSFNYILGQINLFVTFFLLISIYFFKTKTSLYMEILGGICLGISIIIKPITIFIVPFVILLNIDLKNKKIKIDFFRSILRLVG</sequence>
<evidence type="ECO:0000259" key="8">
    <source>
        <dbReference type="Pfam" id="PF02952"/>
    </source>
</evidence>
<dbReference type="InterPro" id="IPR015888">
    <property type="entry name" value="Fuc_isomerase_C"/>
</dbReference>
<keyword evidence="3" id="KW-0808">Transferase</keyword>
<dbReference type="EMBL" id="BARU01041558">
    <property type="protein sequence ID" value="GAH76679.1"/>
    <property type="molecule type" value="Genomic_DNA"/>
</dbReference>
<dbReference type="GO" id="GO:0005737">
    <property type="term" value="C:cytoplasm"/>
    <property type="evidence" value="ECO:0007669"/>
    <property type="project" value="InterPro"/>
</dbReference>
<feature type="transmembrane region" description="Helical" evidence="7">
    <location>
        <begin position="169"/>
        <end position="199"/>
    </location>
</feature>
<dbReference type="InterPro" id="IPR018584">
    <property type="entry name" value="GT87"/>
</dbReference>
<keyword evidence="2" id="KW-1003">Cell membrane</keyword>
<reference evidence="9" key="1">
    <citation type="journal article" date="2014" name="Front. Microbiol.">
        <title>High frequency of phylogenetically diverse reductive dehalogenase-homologous genes in deep subseafloor sedimentary metagenomes.</title>
        <authorList>
            <person name="Kawai M."/>
            <person name="Futagami T."/>
            <person name="Toyoda A."/>
            <person name="Takaki Y."/>
            <person name="Nishi S."/>
            <person name="Hori S."/>
            <person name="Arai W."/>
            <person name="Tsubouchi T."/>
            <person name="Morono Y."/>
            <person name="Uchiyama I."/>
            <person name="Ito T."/>
            <person name="Fujiyama A."/>
            <person name="Inagaki F."/>
            <person name="Takami H."/>
        </authorList>
    </citation>
    <scope>NUCLEOTIDE SEQUENCE</scope>
    <source>
        <strain evidence="9">Expedition CK06-06</strain>
    </source>
</reference>
<dbReference type="AlphaFoldDB" id="X1JEB3"/>
<feature type="domain" description="L-fucose isomerase C-terminal" evidence="8">
    <location>
        <begin position="10"/>
        <end position="103"/>
    </location>
</feature>
<organism evidence="9">
    <name type="scientific">marine sediment metagenome</name>
    <dbReference type="NCBI Taxonomy" id="412755"/>
    <lineage>
        <taxon>unclassified sequences</taxon>
        <taxon>metagenomes</taxon>
        <taxon>ecological metagenomes</taxon>
    </lineage>
</organism>
<dbReference type="GO" id="GO:0006004">
    <property type="term" value="P:fucose metabolic process"/>
    <property type="evidence" value="ECO:0007669"/>
    <property type="project" value="InterPro"/>
</dbReference>
<evidence type="ECO:0000256" key="1">
    <source>
        <dbReference type="ARBA" id="ARBA00004651"/>
    </source>
</evidence>
<dbReference type="GO" id="GO:0005886">
    <property type="term" value="C:plasma membrane"/>
    <property type="evidence" value="ECO:0007669"/>
    <property type="project" value="UniProtKB-SubCell"/>
</dbReference>
<dbReference type="Pfam" id="PF09594">
    <property type="entry name" value="GT87"/>
    <property type="match status" value="1"/>
</dbReference>